<dbReference type="Pfam" id="PF13518">
    <property type="entry name" value="HTH_28"/>
    <property type="match status" value="1"/>
</dbReference>
<dbReference type="EMBL" id="DF967972">
    <property type="protein sequence ID" value="GAP15104.1"/>
    <property type="molecule type" value="Genomic_DNA"/>
</dbReference>
<proteinExistence type="predicted"/>
<gene>
    <name evidence="2" type="ORF">LARV_02535</name>
    <name evidence="3" type="ORF">LARV_02884</name>
</gene>
<evidence type="ECO:0000313" key="4">
    <source>
        <dbReference type="Proteomes" id="UP000055060"/>
    </source>
</evidence>
<dbReference type="OrthoDB" id="52928at2"/>
<dbReference type="InterPro" id="IPR055247">
    <property type="entry name" value="InsJ-like_HTH"/>
</dbReference>
<reference evidence="3" key="1">
    <citation type="submission" date="2015-07" db="EMBL/GenBank/DDBJ databases">
        <title>Draft Genome Sequences of Anaerolinea thermolimosa IMO-1, Bellilinea caldifistulae GOMI-1, Leptolinea tardivitalis YMTK-2, Levilinea saccharolytica KIBI-1,Longilinea arvoryzae KOME-1, Previously Described as Members of the Anaerolineaceae (Chloroflexi).</title>
        <authorList>
            <person name="Sekiguchi Y."/>
            <person name="Ohashi A."/>
            <person name="Matsuura N."/>
            <person name="Tourlousse M.D."/>
        </authorList>
    </citation>
    <scope>NUCLEOTIDE SEQUENCE [LARGE SCALE GENOMIC DNA]</scope>
    <source>
        <strain evidence="3">KOME-1</strain>
    </source>
</reference>
<feature type="domain" description="Insertion element IS150 protein InsJ-like helix-turn-helix" evidence="1">
    <location>
        <begin position="15"/>
        <end position="67"/>
    </location>
</feature>
<accession>A0A0S7BIX4</accession>
<dbReference type="Proteomes" id="UP000055060">
    <property type="component" value="Unassembled WGS sequence"/>
</dbReference>
<keyword evidence="4" id="KW-1185">Reference proteome</keyword>
<evidence type="ECO:0000259" key="1">
    <source>
        <dbReference type="Pfam" id="PF13518"/>
    </source>
</evidence>
<organism evidence="3">
    <name type="scientific">Longilinea arvoryzae</name>
    <dbReference type="NCBI Taxonomy" id="360412"/>
    <lineage>
        <taxon>Bacteria</taxon>
        <taxon>Bacillati</taxon>
        <taxon>Chloroflexota</taxon>
        <taxon>Anaerolineae</taxon>
        <taxon>Anaerolineales</taxon>
        <taxon>Anaerolineaceae</taxon>
        <taxon>Longilinea</taxon>
    </lineage>
</organism>
<dbReference type="SUPFAM" id="SSF46689">
    <property type="entry name" value="Homeodomain-like"/>
    <property type="match status" value="1"/>
</dbReference>
<dbReference type="InterPro" id="IPR009057">
    <property type="entry name" value="Homeodomain-like_sf"/>
</dbReference>
<dbReference type="AlphaFoldDB" id="A0A0S7BIX4"/>
<name>A0A0S7BIX4_9CHLR</name>
<evidence type="ECO:0000313" key="2">
    <source>
        <dbReference type="EMBL" id="GAP14760.1"/>
    </source>
</evidence>
<dbReference type="STRING" id="360412.LARV_02535"/>
<protein>
    <submittedName>
        <fullName evidence="3">Transposase</fullName>
    </submittedName>
</protein>
<dbReference type="RefSeq" id="WP_075073994.1">
    <property type="nucleotide sequence ID" value="NZ_DF967972.1"/>
</dbReference>
<dbReference type="EMBL" id="DF967972">
    <property type="protein sequence ID" value="GAP14760.1"/>
    <property type="molecule type" value="Genomic_DNA"/>
</dbReference>
<evidence type="ECO:0000313" key="3">
    <source>
        <dbReference type="EMBL" id="GAP15104.1"/>
    </source>
</evidence>
<sequence>MSGEKGMVHYRKEVKLLAVQMCLEQGKTNAETAQELGLPRGELVEQWVRRFRREGEAGFDKPIGRPRKTPLTQPAYIAHLEMENALLKKFHTELRTAMLARRNIGSSNTIEESTL</sequence>